<dbReference type="Pfam" id="PF01136">
    <property type="entry name" value="Peptidase_U32"/>
    <property type="match status" value="1"/>
</dbReference>
<sequence length="401" mass="45447">MELSQSTGEAMNLISVVDTLEQAAIAKASGVKEVLLGNMLYSRFGKISPKRYSQFIEEVKNLGLRVVFDWDILMTETDFDLKTSELEKFDWSLVDSVRVQDPGALKWIKDHYPTLPIQYVVEDGNHNLIGLKTWKNYAGENLERLVLSIELPKAKLEEYIRELKVPIEILVAGRIVLFYTPRNLVSPYLLDHDDEGTKSLSQIIEIEGSSEETPHKGFPITENLHGTFMFNTKDQFLCDQVADLKEMGLSFARIDIRHFADVTLLPKLCSQLQDPSAEKSEALKEAYPGSIIRGFYHVNKSDVLFKKLKNQRTQRKDESYLGDVLDVKKKKHLAIIVKSRELTLKVGMNLTYKTPDGKEKTQNIEEIFNSSGKVVDEVLPGEIGFVSHVGGISVKTMVYCQ</sequence>
<name>A0A1Y5FE80_9BACT</name>
<dbReference type="PANTHER" id="PTHR30217:SF12">
    <property type="entry name" value="U32 FAMILY PEPTIDASE"/>
    <property type="match status" value="1"/>
</dbReference>
<dbReference type="Proteomes" id="UP000196531">
    <property type="component" value="Unassembled WGS sequence"/>
</dbReference>
<organism evidence="1 2">
    <name type="scientific">Halobacteriovorax marinus</name>
    <dbReference type="NCBI Taxonomy" id="97084"/>
    <lineage>
        <taxon>Bacteria</taxon>
        <taxon>Pseudomonadati</taxon>
        <taxon>Bdellovibrionota</taxon>
        <taxon>Bacteriovoracia</taxon>
        <taxon>Bacteriovoracales</taxon>
        <taxon>Halobacteriovoraceae</taxon>
        <taxon>Halobacteriovorax</taxon>
    </lineage>
</organism>
<reference evidence="2" key="1">
    <citation type="journal article" date="2017" name="Proc. Natl. Acad. Sci. U.S.A.">
        <title>Simulation of Deepwater Horizon oil plume reveals substrate specialization within a complex community of hydrocarbon-degraders.</title>
        <authorList>
            <person name="Hu P."/>
            <person name="Dubinsky E.A."/>
            <person name="Probst A.J."/>
            <person name="Wang J."/>
            <person name="Sieber C.M.K."/>
            <person name="Tom L.M."/>
            <person name="Gardinali P."/>
            <person name="Banfield J.F."/>
            <person name="Atlas R.M."/>
            <person name="Andersen G.L."/>
        </authorList>
    </citation>
    <scope>NUCLEOTIDE SEQUENCE [LARGE SCALE GENOMIC DNA]</scope>
</reference>
<dbReference type="EMBL" id="MAAO01000006">
    <property type="protein sequence ID" value="OUR97200.1"/>
    <property type="molecule type" value="Genomic_DNA"/>
</dbReference>
<dbReference type="AlphaFoldDB" id="A0A1Y5FE80"/>
<evidence type="ECO:0000313" key="2">
    <source>
        <dbReference type="Proteomes" id="UP000196531"/>
    </source>
</evidence>
<proteinExistence type="predicted"/>
<gene>
    <name evidence="1" type="ORF">A9Q84_12805</name>
</gene>
<dbReference type="InterPro" id="IPR001539">
    <property type="entry name" value="Peptidase_U32"/>
</dbReference>
<comment type="caution">
    <text evidence="1">The sequence shown here is derived from an EMBL/GenBank/DDBJ whole genome shotgun (WGS) entry which is preliminary data.</text>
</comment>
<evidence type="ECO:0000313" key="1">
    <source>
        <dbReference type="EMBL" id="OUR97200.1"/>
    </source>
</evidence>
<dbReference type="PANTHER" id="PTHR30217">
    <property type="entry name" value="PEPTIDASE U32 FAMILY"/>
    <property type="match status" value="1"/>
</dbReference>
<dbReference type="InterPro" id="IPR051454">
    <property type="entry name" value="RNA/ubiquinone_mod_enzymes"/>
</dbReference>
<protein>
    <submittedName>
        <fullName evidence="1">Uncharacterized protein</fullName>
    </submittedName>
</protein>
<accession>A0A1Y5FE80</accession>